<organism evidence="1">
    <name type="scientific">uncultured Adhaeribacter sp</name>
    <dbReference type="NCBI Taxonomy" id="448109"/>
    <lineage>
        <taxon>Bacteria</taxon>
        <taxon>Pseudomonadati</taxon>
        <taxon>Bacteroidota</taxon>
        <taxon>Cytophagia</taxon>
        <taxon>Cytophagales</taxon>
        <taxon>Hymenobacteraceae</taxon>
        <taxon>Adhaeribacter</taxon>
        <taxon>environmental samples</taxon>
    </lineage>
</organism>
<evidence type="ECO:0000313" key="1">
    <source>
        <dbReference type="EMBL" id="CAA9254701.1"/>
    </source>
</evidence>
<name>A0A6J4IN31_9BACT</name>
<dbReference type="AlphaFoldDB" id="A0A6J4IN31"/>
<sequence>MFPTPPKFLRHFQKLFRQLLCCPENTIFDTARIYPCSKPHIAFLNAVVSAATNIF</sequence>
<dbReference type="EMBL" id="CADCTJ010000638">
    <property type="protein sequence ID" value="CAA9254701.1"/>
    <property type="molecule type" value="Genomic_DNA"/>
</dbReference>
<accession>A0A6J4IN31</accession>
<protein>
    <submittedName>
        <fullName evidence="1">Uncharacterized protein</fullName>
    </submittedName>
</protein>
<reference evidence="1" key="1">
    <citation type="submission" date="2020-02" db="EMBL/GenBank/DDBJ databases">
        <authorList>
            <person name="Meier V. D."/>
        </authorList>
    </citation>
    <scope>NUCLEOTIDE SEQUENCE</scope>
    <source>
        <strain evidence="1">AVDCRST_MAG95</strain>
    </source>
</reference>
<gene>
    <name evidence="1" type="ORF">AVDCRST_MAG95-2042</name>
</gene>
<proteinExistence type="predicted"/>